<keyword evidence="2" id="KW-0238">DNA-binding</keyword>
<dbReference type="InterPro" id="IPR003313">
    <property type="entry name" value="AraC-bd"/>
</dbReference>
<evidence type="ECO:0000256" key="1">
    <source>
        <dbReference type="ARBA" id="ARBA00023015"/>
    </source>
</evidence>
<dbReference type="GO" id="GO:0003700">
    <property type="term" value="F:DNA-binding transcription factor activity"/>
    <property type="evidence" value="ECO:0007669"/>
    <property type="project" value="InterPro"/>
</dbReference>
<dbReference type="STRING" id="1123308.GCA_000380085_00594"/>
<dbReference type="KEGG" id="smen:SAMEA4412692_0265"/>
<evidence type="ECO:0000259" key="4">
    <source>
        <dbReference type="PROSITE" id="PS01124"/>
    </source>
</evidence>
<keyword evidence="6" id="KW-1185">Reference proteome</keyword>
<dbReference type="Gene3D" id="2.60.120.10">
    <property type="entry name" value="Jelly Rolls"/>
    <property type="match status" value="1"/>
</dbReference>
<accession>A0A239SM96</accession>
<protein>
    <submittedName>
        <fullName evidence="5">AraC family transcriptional regulator</fullName>
    </submittedName>
</protein>
<evidence type="ECO:0000313" key="5">
    <source>
        <dbReference type="EMBL" id="SNU86527.1"/>
    </source>
</evidence>
<name>A0A239SM96_9STRE</name>
<dbReference type="SUPFAM" id="SSF51215">
    <property type="entry name" value="Regulatory protein AraC"/>
    <property type="match status" value="1"/>
</dbReference>
<organism evidence="5 6">
    <name type="scientific">Streptococcus merionis</name>
    <dbReference type="NCBI Taxonomy" id="400065"/>
    <lineage>
        <taxon>Bacteria</taxon>
        <taxon>Bacillati</taxon>
        <taxon>Bacillota</taxon>
        <taxon>Bacilli</taxon>
        <taxon>Lactobacillales</taxon>
        <taxon>Streptococcaceae</taxon>
        <taxon>Streptococcus</taxon>
    </lineage>
</organism>
<dbReference type="Pfam" id="PF12833">
    <property type="entry name" value="HTH_18"/>
    <property type="match status" value="1"/>
</dbReference>
<feature type="domain" description="HTH araC/xylS-type" evidence="4">
    <location>
        <begin position="198"/>
        <end position="295"/>
    </location>
</feature>
<evidence type="ECO:0000256" key="3">
    <source>
        <dbReference type="ARBA" id="ARBA00023163"/>
    </source>
</evidence>
<dbReference type="PROSITE" id="PS01124">
    <property type="entry name" value="HTH_ARAC_FAMILY_2"/>
    <property type="match status" value="1"/>
</dbReference>
<dbReference type="InterPro" id="IPR037923">
    <property type="entry name" value="HTH-like"/>
</dbReference>
<dbReference type="InterPro" id="IPR014710">
    <property type="entry name" value="RmlC-like_jellyroll"/>
</dbReference>
<dbReference type="Proteomes" id="UP000215185">
    <property type="component" value="Chromosome 1"/>
</dbReference>
<keyword evidence="1" id="KW-0805">Transcription regulation</keyword>
<dbReference type="Gene3D" id="1.10.10.60">
    <property type="entry name" value="Homeodomain-like"/>
    <property type="match status" value="2"/>
</dbReference>
<reference evidence="5 6" key="1">
    <citation type="submission" date="2017-06" db="EMBL/GenBank/DDBJ databases">
        <authorList>
            <consortium name="Pathogen Informatics"/>
        </authorList>
    </citation>
    <scope>NUCLEOTIDE SEQUENCE [LARGE SCALE GENOMIC DNA]</scope>
    <source>
        <strain evidence="5 6">NCTC13788</strain>
    </source>
</reference>
<dbReference type="SMART" id="SM00342">
    <property type="entry name" value="HTH_ARAC"/>
    <property type="match status" value="1"/>
</dbReference>
<evidence type="ECO:0000256" key="2">
    <source>
        <dbReference type="ARBA" id="ARBA00023125"/>
    </source>
</evidence>
<dbReference type="SUPFAM" id="SSF46689">
    <property type="entry name" value="Homeodomain-like"/>
    <property type="match status" value="2"/>
</dbReference>
<dbReference type="eggNOG" id="COG0662">
    <property type="taxonomic scope" value="Bacteria"/>
</dbReference>
<keyword evidence="3" id="KW-0804">Transcription</keyword>
<dbReference type="PANTHER" id="PTHR43280">
    <property type="entry name" value="ARAC-FAMILY TRANSCRIPTIONAL REGULATOR"/>
    <property type="match status" value="1"/>
</dbReference>
<dbReference type="InterPro" id="IPR009057">
    <property type="entry name" value="Homeodomain-like_sf"/>
</dbReference>
<sequence>MKNFFNNQSQETIDDKQIQASRVNTMISDQYEIYHVKDDVNQTQTLYHYHDCYEIHATLEGEAVFYIDGEQFDINAGTILLIPANKMHRIMKQSSEYFERVYIFMTPVFLKRYSTRKTNLEACFGNYGLGEAKILKSNPDELRQQLDFITFDTAKDEFGVDVTFEQALVRYIIFLNRLVLSNNSELHPKSNEINERIDEMIKYISEHLGDDLTLEEMESHFYVSKYYITREFKKHTGYTFHQFVLKKRLLYSKYLLRERKNASQIFSDCGFISYPHFLKAFKKEFKMTPKEFLNLLQDNEKIHLEHFETKHYR</sequence>
<dbReference type="GO" id="GO:0043565">
    <property type="term" value="F:sequence-specific DNA binding"/>
    <property type="evidence" value="ECO:0007669"/>
    <property type="project" value="InterPro"/>
</dbReference>
<dbReference type="AlphaFoldDB" id="A0A239SM96"/>
<dbReference type="InterPro" id="IPR018060">
    <property type="entry name" value="HTH_AraC"/>
</dbReference>
<evidence type="ECO:0000313" key="6">
    <source>
        <dbReference type="Proteomes" id="UP000215185"/>
    </source>
</evidence>
<proteinExistence type="predicted"/>
<dbReference type="PANTHER" id="PTHR43280:SF34">
    <property type="entry name" value="ARAC-FAMILY TRANSCRIPTIONAL REGULATOR"/>
    <property type="match status" value="1"/>
</dbReference>
<gene>
    <name evidence="5" type="primary">araC</name>
    <name evidence="5" type="ORF">SAMEA4412692_00265</name>
</gene>
<dbReference type="eggNOG" id="COG2207">
    <property type="taxonomic scope" value="Bacteria"/>
</dbReference>
<dbReference type="EMBL" id="LT906439">
    <property type="protein sequence ID" value="SNU86527.1"/>
    <property type="molecule type" value="Genomic_DNA"/>
</dbReference>
<dbReference type="Pfam" id="PF02311">
    <property type="entry name" value="AraC_binding"/>
    <property type="match status" value="1"/>
</dbReference>